<dbReference type="PATRIC" id="fig|693978.17.peg.602"/>
<name>H8MDT5_RIEAD</name>
<dbReference type="KEGG" id="rai:RA0C_0588"/>
<dbReference type="HOGENOM" id="CLU_727283_0_0_10"/>
<organism evidence="1 2">
    <name type="scientific">Riemerella anatipestifer (strain ATCC 11845 / DSM 15868 / JCM 9532 / NCTC 11014)</name>
    <dbReference type="NCBI Taxonomy" id="693978"/>
    <lineage>
        <taxon>Bacteria</taxon>
        <taxon>Pseudomonadati</taxon>
        <taxon>Bacteroidota</taxon>
        <taxon>Flavobacteriia</taxon>
        <taxon>Flavobacteriales</taxon>
        <taxon>Weeksellaceae</taxon>
        <taxon>Riemerella</taxon>
    </lineage>
</organism>
<evidence type="ECO:0000313" key="1">
    <source>
        <dbReference type="EMBL" id="AFD55563.1"/>
    </source>
</evidence>
<dbReference type="AlphaFoldDB" id="H8MDT5"/>
<protein>
    <submittedName>
        <fullName evidence="1">Uncharacterized protein</fullName>
    </submittedName>
</protein>
<sequence length="366" mass="43890">MVSVLAFVVGKSQQYLPKDTLYGKVKTLREKVIFLTEITTPQFLDYEDDYGHTGFRGAKETLESFRKVWYTYDFCHYLNYKKVFDNRGNMIKETWFDKKDTCIASYQRNYDSKNRIIGKLDSVQSTILETRYDYLNDNEVNIIKKNLRTNYAHHSYEKTENGKLKVQKIFHSDEAVSEYNYVYDDNGLLKYRVYKNPYSWKQDQYGAWSYGIYGIPPSIYKDIVNYYDSEKRLVKNQKFGLFENDTKNKFPNLYEQTKYYYQKGNLIRVEKKYNSGVKYYEHFSYDEQHQVSIHYCCSKSKNKSSRIGSYKLQNDKIIHLNLLAGENKYDISFDYVFDDKNNWTEITKAVNGIALYKWVRKIEYYE</sequence>
<evidence type="ECO:0000313" key="2">
    <source>
        <dbReference type="Proteomes" id="UP000010093"/>
    </source>
</evidence>
<dbReference type="Proteomes" id="UP000010093">
    <property type="component" value="Chromosome"/>
</dbReference>
<gene>
    <name evidence="1" type="ORF">RA0C_0588</name>
</gene>
<proteinExistence type="predicted"/>
<accession>H8MDT5</accession>
<reference evidence="1 2" key="1">
    <citation type="journal article" date="2012" name="J. Bacteriol.">
        <title>Complete genome sequence of Riemerella anatipestifer reference strain.</title>
        <authorList>
            <person name="Wang X."/>
            <person name="Zhu D."/>
            <person name="Wang M."/>
            <person name="Cheng A."/>
            <person name="Jia R."/>
            <person name="Zhou Y."/>
            <person name="Chen Z."/>
            <person name="Luo Q."/>
            <person name="Liu F."/>
            <person name="Wang Y."/>
            <person name="Chen X.Y."/>
        </authorList>
    </citation>
    <scope>NUCLEOTIDE SEQUENCE [LARGE SCALE GENOMIC DNA]</scope>
    <source>
        <strain evidence="2">DSM 15868</strain>
    </source>
</reference>
<dbReference type="EMBL" id="CP003388">
    <property type="protein sequence ID" value="AFD55563.1"/>
    <property type="molecule type" value="Genomic_DNA"/>
</dbReference>